<dbReference type="AlphaFoldDB" id="A0A225W685"/>
<evidence type="ECO:0000313" key="2">
    <source>
        <dbReference type="EMBL" id="OWZ13253.1"/>
    </source>
</evidence>
<feature type="compositionally biased region" description="Basic and acidic residues" evidence="1">
    <location>
        <begin position="38"/>
        <end position="50"/>
    </location>
</feature>
<feature type="region of interest" description="Disordered" evidence="1">
    <location>
        <begin position="1"/>
        <end position="75"/>
    </location>
</feature>
<sequence>MQQHWPKSNVQSSATVALGVPQAPGTAGLLPRSNNVAGKHENSAEERADVSESDSASVSGGDHLTASGGKARTLY</sequence>
<accession>A0A225W685</accession>
<reference evidence="3" key="1">
    <citation type="submission" date="2017-03" db="EMBL/GenBank/DDBJ databases">
        <title>Phytopthora megakarya and P. palmivora, two closely related causual agents of cacao black pod achieved similar genome size and gene model numbers by different mechanisms.</title>
        <authorList>
            <person name="Ali S."/>
            <person name="Shao J."/>
            <person name="Larry D.J."/>
            <person name="Kronmiller B."/>
            <person name="Shen D."/>
            <person name="Strem M.D."/>
            <person name="Melnick R.L."/>
            <person name="Guiltinan M.J."/>
            <person name="Tyler B.M."/>
            <person name="Meinhardt L.W."/>
            <person name="Bailey B.A."/>
        </authorList>
    </citation>
    <scope>NUCLEOTIDE SEQUENCE [LARGE SCALE GENOMIC DNA]</scope>
    <source>
        <strain evidence="3">zdho120</strain>
    </source>
</reference>
<keyword evidence="3" id="KW-1185">Reference proteome</keyword>
<evidence type="ECO:0000256" key="1">
    <source>
        <dbReference type="SAM" id="MobiDB-lite"/>
    </source>
</evidence>
<dbReference type="EMBL" id="NBNE01001628">
    <property type="protein sequence ID" value="OWZ13253.1"/>
    <property type="molecule type" value="Genomic_DNA"/>
</dbReference>
<dbReference type="Proteomes" id="UP000198211">
    <property type="component" value="Unassembled WGS sequence"/>
</dbReference>
<feature type="compositionally biased region" description="Polar residues" evidence="1">
    <location>
        <begin position="1"/>
        <end position="15"/>
    </location>
</feature>
<name>A0A225W685_9STRA</name>
<evidence type="ECO:0000313" key="3">
    <source>
        <dbReference type="Proteomes" id="UP000198211"/>
    </source>
</evidence>
<comment type="caution">
    <text evidence="2">The sequence shown here is derived from an EMBL/GenBank/DDBJ whole genome shotgun (WGS) entry which is preliminary data.</text>
</comment>
<organism evidence="2 3">
    <name type="scientific">Phytophthora megakarya</name>
    <dbReference type="NCBI Taxonomy" id="4795"/>
    <lineage>
        <taxon>Eukaryota</taxon>
        <taxon>Sar</taxon>
        <taxon>Stramenopiles</taxon>
        <taxon>Oomycota</taxon>
        <taxon>Peronosporomycetes</taxon>
        <taxon>Peronosporales</taxon>
        <taxon>Peronosporaceae</taxon>
        <taxon>Phytophthora</taxon>
    </lineage>
</organism>
<gene>
    <name evidence="2" type="ORF">PHMEG_00013449</name>
</gene>
<proteinExistence type="predicted"/>
<feature type="compositionally biased region" description="Low complexity" evidence="1">
    <location>
        <begin position="53"/>
        <end position="62"/>
    </location>
</feature>
<protein>
    <submittedName>
        <fullName evidence="2">Uncharacterized protein</fullName>
    </submittedName>
</protein>